<gene>
    <name evidence="2" type="ORF">GSOID_T00021374001</name>
</gene>
<protein>
    <submittedName>
        <fullName evidence="2">Uncharacterized protein</fullName>
    </submittedName>
</protein>
<sequence length="386" mass="43347">QGFNKLLCGGDAREGTCDEKCGGVLCSTCGGPSCGGAIDDAGVASESVDNVASVLEDMINRSRILLKKIKEDNWIEASASAKVVAEQRLAQAESRFDGIFNWVQDFIDMLKLFNRVVEKENSPQSHIKILTEILNTQLPFVDPSICQELERLNLAGEKPFKKPRAGEYASDDFFAATKAAKLRLSAEGLRTQLGEIYERVMLLNRISSGTGAADSDDPKVERIKDDIASELAYLEELIALYPQETLTKKQYQILSEIIKEINSNIINAENIAADSVIEMGVIKNEFENFMSNEQNVQDFVGDSLEIKSIWDSLNGFEEGVANLTEEIDEYTRQIEDLRMQVNMKQKEYASEVANVRYLSSQMIQIRQDIHDYHTKKDPRSKCKDFR</sequence>
<dbReference type="EMBL" id="FN654418">
    <property type="protein sequence ID" value="CBY33463.1"/>
    <property type="molecule type" value="Genomic_DNA"/>
</dbReference>
<feature type="non-terminal residue" evidence="2">
    <location>
        <position position="1"/>
    </location>
</feature>
<accession>E4YD46</accession>
<reference evidence="2" key="1">
    <citation type="journal article" date="2010" name="Science">
        <title>Plasticity of animal genome architecture unmasked by rapid evolution of a pelagic tunicate.</title>
        <authorList>
            <person name="Denoeud F."/>
            <person name="Henriet S."/>
            <person name="Mungpakdee S."/>
            <person name="Aury J.M."/>
            <person name="Da Silva C."/>
            <person name="Brinkmann H."/>
            <person name="Mikhaleva J."/>
            <person name="Olsen L.C."/>
            <person name="Jubin C."/>
            <person name="Canestro C."/>
            <person name="Bouquet J.M."/>
            <person name="Danks G."/>
            <person name="Poulain J."/>
            <person name="Campsteijn C."/>
            <person name="Adamski M."/>
            <person name="Cross I."/>
            <person name="Yadetie F."/>
            <person name="Muffato M."/>
            <person name="Louis A."/>
            <person name="Butcher S."/>
            <person name="Tsagkogeorga G."/>
            <person name="Konrad A."/>
            <person name="Singh S."/>
            <person name="Jensen M.F."/>
            <person name="Cong E.H."/>
            <person name="Eikeseth-Otteraa H."/>
            <person name="Noel B."/>
            <person name="Anthouard V."/>
            <person name="Porcel B.M."/>
            <person name="Kachouri-Lafond R."/>
            <person name="Nishino A."/>
            <person name="Ugolini M."/>
            <person name="Chourrout P."/>
            <person name="Nishida H."/>
            <person name="Aasland R."/>
            <person name="Huzurbazar S."/>
            <person name="Westhof E."/>
            <person name="Delsuc F."/>
            <person name="Lehrach H."/>
            <person name="Reinhardt R."/>
            <person name="Weissenbach J."/>
            <person name="Roy S.W."/>
            <person name="Artiguenave F."/>
            <person name="Postlethwait J.H."/>
            <person name="Manak J.R."/>
            <person name="Thompson E.M."/>
            <person name="Jaillon O."/>
            <person name="Du Pasquier L."/>
            <person name="Boudinot P."/>
            <person name="Liberles D.A."/>
            <person name="Volff J.N."/>
            <person name="Philippe H."/>
            <person name="Lenhard B."/>
            <person name="Roest Crollius H."/>
            <person name="Wincker P."/>
            <person name="Chourrout D."/>
        </authorList>
    </citation>
    <scope>NUCLEOTIDE SEQUENCE [LARGE SCALE GENOMIC DNA]</scope>
</reference>
<keyword evidence="1" id="KW-0175">Coiled coil</keyword>
<evidence type="ECO:0000256" key="1">
    <source>
        <dbReference type="SAM" id="Coils"/>
    </source>
</evidence>
<organism evidence="2">
    <name type="scientific">Oikopleura dioica</name>
    <name type="common">Tunicate</name>
    <dbReference type="NCBI Taxonomy" id="34765"/>
    <lineage>
        <taxon>Eukaryota</taxon>
        <taxon>Metazoa</taxon>
        <taxon>Chordata</taxon>
        <taxon>Tunicata</taxon>
        <taxon>Appendicularia</taxon>
        <taxon>Copelata</taxon>
        <taxon>Oikopleuridae</taxon>
        <taxon>Oikopleura</taxon>
    </lineage>
</organism>
<evidence type="ECO:0000313" key="2">
    <source>
        <dbReference type="EMBL" id="CBY33463.1"/>
    </source>
</evidence>
<dbReference type="Proteomes" id="UP000011014">
    <property type="component" value="Unassembled WGS sequence"/>
</dbReference>
<name>E4YD46_OIKDI</name>
<dbReference type="AlphaFoldDB" id="E4YD46"/>
<feature type="coiled-coil region" evidence="1">
    <location>
        <begin position="313"/>
        <end position="347"/>
    </location>
</feature>
<proteinExistence type="predicted"/>